<dbReference type="Proteomes" id="UP000476310">
    <property type="component" value="Unassembled WGS sequence"/>
</dbReference>
<protein>
    <submittedName>
        <fullName evidence="2">Nuclear transport factor 2 family protein</fullName>
    </submittedName>
</protein>
<accession>A0A6G4APS7</accession>
<dbReference type="Pfam" id="PF13577">
    <property type="entry name" value="SnoaL_4"/>
    <property type="match status" value="1"/>
</dbReference>
<evidence type="ECO:0000259" key="1">
    <source>
        <dbReference type="Pfam" id="PF13577"/>
    </source>
</evidence>
<keyword evidence="3" id="KW-1185">Reference proteome</keyword>
<dbReference type="InterPro" id="IPR032710">
    <property type="entry name" value="NTF2-like_dom_sf"/>
</dbReference>
<organism evidence="2 3">
    <name type="scientific">Streptomyces rhizosphaericus</name>
    <dbReference type="NCBI Taxonomy" id="114699"/>
    <lineage>
        <taxon>Bacteria</taxon>
        <taxon>Bacillati</taxon>
        <taxon>Actinomycetota</taxon>
        <taxon>Actinomycetes</taxon>
        <taxon>Kitasatosporales</taxon>
        <taxon>Streptomycetaceae</taxon>
        <taxon>Streptomyces</taxon>
        <taxon>Streptomyces violaceusniger group</taxon>
    </lineage>
</organism>
<gene>
    <name evidence="2" type="ORF">G4H13_34555</name>
</gene>
<evidence type="ECO:0000313" key="2">
    <source>
        <dbReference type="EMBL" id="NEW75345.1"/>
    </source>
</evidence>
<feature type="domain" description="SnoaL-like" evidence="1">
    <location>
        <begin position="19"/>
        <end position="156"/>
    </location>
</feature>
<dbReference type="RefSeq" id="WP_164433639.1">
    <property type="nucleotide sequence ID" value="NZ_JAAIKT010000057.1"/>
</dbReference>
<dbReference type="Gene3D" id="3.10.450.50">
    <property type="match status" value="1"/>
</dbReference>
<name>A0A6G4APS7_9ACTN</name>
<dbReference type="SUPFAM" id="SSF54427">
    <property type="entry name" value="NTF2-like"/>
    <property type="match status" value="1"/>
</dbReference>
<dbReference type="InterPro" id="IPR037401">
    <property type="entry name" value="SnoaL-like"/>
</dbReference>
<comment type="caution">
    <text evidence="2">The sequence shown here is derived from an EMBL/GenBank/DDBJ whole genome shotgun (WGS) entry which is preliminary data.</text>
</comment>
<dbReference type="AlphaFoldDB" id="A0A6G4APS7"/>
<reference evidence="2" key="1">
    <citation type="submission" date="2020-02" db="EMBL/GenBank/DDBJ databases">
        <title>A new Streptomyces sp. for controlling soil-borne diseases.</title>
        <authorList>
            <person name="Li X."/>
            <person name="Tian Y."/>
            <person name="Gao K."/>
        </authorList>
    </citation>
    <scope>NUCLEOTIDE SEQUENCE [LARGE SCALE GENOMIC DNA]</scope>
    <source>
        <strain evidence="2">0250</strain>
    </source>
</reference>
<sequence length="169" mass="19450">MTYNATRQNADQPLEQRLQYLEDRIEIQDLMVRYGLGQDLHEDGDNNVLEQWDSVFAPEARVDYSVAGGPQLKNIPYKDLVDVMRAPDGSMSGLLKWQHFQGFSTVDIDGDRAVARTQHLHTHKGGAEGQGWNLIQTGFFVDRLERRPEGWRIIHRALEIIWMDTFPTV</sequence>
<evidence type="ECO:0000313" key="3">
    <source>
        <dbReference type="Proteomes" id="UP000476310"/>
    </source>
</evidence>
<proteinExistence type="predicted"/>
<dbReference type="EMBL" id="JAAIKT010000057">
    <property type="protein sequence ID" value="NEW75345.1"/>
    <property type="molecule type" value="Genomic_DNA"/>
</dbReference>